<gene>
    <name evidence="2" type="ORF">VTJ49DRAFT_3753</name>
</gene>
<dbReference type="Proteomes" id="UP001583172">
    <property type="component" value="Unassembled WGS sequence"/>
</dbReference>
<accession>A0ABR3V6S6</accession>
<keyword evidence="1" id="KW-0732">Signal</keyword>
<organism evidence="2 3">
    <name type="scientific">Humicola insolens</name>
    <name type="common">Soft-rot fungus</name>
    <dbReference type="NCBI Taxonomy" id="85995"/>
    <lineage>
        <taxon>Eukaryota</taxon>
        <taxon>Fungi</taxon>
        <taxon>Dikarya</taxon>
        <taxon>Ascomycota</taxon>
        <taxon>Pezizomycotina</taxon>
        <taxon>Sordariomycetes</taxon>
        <taxon>Sordariomycetidae</taxon>
        <taxon>Sordariales</taxon>
        <taxon>Chaetomiaceae</taxon>
        <taxon>Mycothermus</taxon>
    </lineage>
</organism>
<proteinExistence type="predicted"/>
<comment type="caution">
    <text evidence="2">The sequence shown here is derived from an EMBL/GenBank/DDBJ whole genome shotgun (WGS) entry which is preliminary data.</text>
</comment>
<dbReference type="EMBL" id="JAZGSY010000291">
    <property type="protein sequence ID" value="KAL1837473.1"/>
    <property type="molecule type" value="Genomic_DNA"/>
</dbReference>
<name>A0ABR3V6S6_HUMIN</name>
<feature type="signal peptide" evidence="1">
    <location>
        <begin position="1"/>
        <end position="20"/>
    </location>
</feature>
<evidence type="ECO:0000256" key="1">
    <source>
        <dbReference type="SAM" id="SignalP"/>
    </source>
</evidence>
<protein>
    <submittedName>
        <fullName evidence="2">Uncharacterized protein</fullName>
    </submittedName>
</protein>
<evidence type="ECO:0000313" key="2">
    <source>
        <dbReference type="EMBL" id="KAL1837473.1"/>
    </source>
</evidence>
<keyword evidence="3" id="KW-1185">Reference proteome</keyword>
<sequence>MQLTKSLILAFTLLTSGVLAAPAETTAVAVSDSANAPAAVSPNAISEYACWRDCRTQCNFRPTAPDGRCDGFCIYNCMIRYCPESRRVRMEPGPSKSEG</sequence>
<reference evidence="2 3" key="1">
    <citation type="journal article" date="2024" name="Commun. Biol.">
        <title>Comparative genomic analysis of thermophilic fungi reveals convergent evolutionary adaptations and gene losses.</title>
        <authorList>
            <person name="Steindorff A.S."/>
            <person name="Aguilar-Pontes M.V."/>
            <person name="Robinson A.J."/>
            <person name="Andreopoulos B."/>
            <person name="LaButti K."/>
            <person name="Kuo A."/>
            <person name="Mondo S."/>
            <person name="Riley R."/>
            <person name="Otillar R."/>
            <person name="Haridas S."/>
            <person name="Lipzen A."/>
            <person name="Grimwood J."/>
            <person name="Schmutz J."/>
            <person name="Clum A."/>
            <person name="Reid I.D."/>
            <person name="Moisan M.C."/>
            <person name="Butler G."/>
            <person name="Nguyen T.T.M."/>
            <person name="Dewar K."/>
            <person name="Conant G."/>
            <person name="Drula E."/>
            <person name="Henrissat B."/>
            <person name="Hansel C."/>
            <person name="Singer S."/>
            <person name="Hutchinson M.I."/>
            <person name="de Vries R.P."/>
            <person name="Natvig D.O."/>
            <person name="Powell A.J."/>
            <person name="Tsang A."/>
            <person name="Grigoriev I.V."/>
        </authorList>
    </citation>
    <scope>NUCLEOTIDE SEQUENCE [LARGE SCALE GENOMIC DNA]</scope>
    <source>
        <strain evidence="2 3">CBS 620.91</strain>
    </source>
</reference>
<feature type="chain" id="PRO_5045405795" evidence="1">
    <location>
        <begin position="21"/>
        <end position="99"/>
    </location>
</feature>
<evidence type="ECO:0000313" key="3">
    <source>
        <dbReference type="Proteomes" id="UP001583172"/>
    </source>
</evidence>